<comment type="caution">
    <text evidence="17">The sequence shown here is derived from an EMBL/GenBank/DDBJ whole genome shotgun (WGS) entry which is preliminary data.</text>
</comment>
<dbReference type="GO" id="GO:0008137">
    <property type="term" value="F:NADH dehydrogenase (ubiquinone) activity"/>
    <property type="evidence" value="ECO:0007669"/>
    <property type="project" value="InterPro"/>
</dbReference>
<keyword evidence="18" id="KW-1185">Reference proteome</keyword>
<keyword evidence="13 15" id="KW-0520">NAD</keyword>
<dbReference type="GO" id="GO:0051539">
    <property type="term" value="F:4 iron, 4 sulfur cluster binding"/>
    <property type="evidence" value="ECO:0007669"/>
    <property type="project" value="UniProtKB-UniRule"/>
</dbReference>
<evidence type="ECO:0000256" key="4">
    <source>
        <dbReference type="ARBA" id="ARBA00019901"/>
    </source>
</evidence>
<evidence type="ECO:0000256" key="7">
    <source>
        <dbReference type="ARBA" id="ARBA00022643"/>
    </source>
</evidence>
<keyword evidence="9 15" id="KW-0479">Metal-binding</keyword>
<evidence type="ECO:0000256" key="14">
    <source>
        <dbReference type="ARBA" id="ARBA00047712"/>
    </source>
</evidence>
<dbReference type="EC" id="7.1.1.-" evidence="15"/>
<dbReference type="GO" id="GO:0048038">
    <property type="term" value="F:quinone binding"/>
    <property type="evidence" value="ECO:0007669"/>
    <property type="project" value="UniProtKB-KW"/>
</dbReference>
<evidence type="ECO:0000313" key="17">
    <source>
        <dbReference type="EMBL" id="OLQ72259.1"/>
    </source>
</evidence>
<dbReference type="NCBIfam" id="TIGR01959">
    <property type="entry name" value="nuoF_fam"/>
    <property type="match status" value="1"/>
</dbReference>
<accession>A0A1Q9GD63</accession>
<dbReference type="SMART" id="SM00928">
    <property type="entry name" value="NADH_4Fe-4S"/>
    <property type="match status" value="1"/>
</dbReference>
<evidence type="ECO:0000256" key="9">
    <source>
        <dbReference type="ARBA" id="ARBA00022723"/>
    </source>
</evidence>
<dbReference type="Pfam" id="PF22461">
    <property type="entry name" value="SLBB_2"/>
    <property type="match status" value="1"/>
</dbReference>
<proteinExistence type="inferred from homology"/>
<dbReference type="GO" id="GO:0046872">
    <property type="term" value="F:metal ion binding"/>
    <property type="evidence" value="ECO:0007669"/>
    <property type="project" value="UniProtKB-KW"/>
</dbReference>
<dbReference type="InterPro" id="IPR019575">
    <property type="entry name" value="Nuop51_4Fe4S-bd"/>
</dbReference>
<keyword evidence="7 15" id="KW-0288">FMN</keyword>
<dbReference type="InterPro" id="IPR037207">
    <property type="entry name" value="Nuop51_4Fe4S-bd_sf"/>
</dbReference>
<name>A0A1Q9GD63_9GAMM</name>
<dbReference type="Pfam" id="PF10589">
    <property type="entry name" value="NADH_4Fe-4S"/>
    <property type="match status" value="1"/>
</dbReference>
<evidence type="ECO:0000256" key="12">
    <source>
        <dbReference type="ARBA" id="ARBA00023014"/>
    </source>
</evidence>
<dbReference type="Gene3D" id="3.40.50.11540">
    <property type="entry name" value="NADH-ubiquinone oxidoreductase 51kDa subunit"/>
    <property type="match status" value="1"/>
</dbReference>
<dbReference type="AlphaFoldDB" id="A0A1Q9GD63"/>
<evidence type="ECO:0000256" key="3">
    <source>
        <dbReference type="ARBA" id="ARBA00007523"/>
    </source>
</evidence>
<keyword evidence="5 15" id="KW-0004">4Fe-4S</keyword>
<comment type="similarity">
    <text evidence="3 15">Belongs to the complex I 51 kDa subunit family.</text>
</comment>
<dbReference type="EMBL" id="MJIL01000092">
    <property type="protein sequence ID" value="OLQ72259.1"/>
    <property type="molecule type" value="Genomic_DNA"/>
</dbReference>
<reference evidence="17 18" key="1">
    <citation type="submission" date="2016-09" db="EMBL/GenBank/DDBJ databases">
        <title>Photobacterium proteolyticum sp. nov. a protease producing bacterium isolated from ocean sediments of Laizhou Bay.</title>
        <authorList>
            <person name="Li Y."/>
        </authorList>
    </citation>
    <scope>NUCLEOTIDE SEQUENCE [LARGE SCALE GENOMIC DNA]</scope>
    <source>
        <strain evidence="17 18">13-12</strain>
    </source>
</reference>
<evidence type="ECO:0000259" key="16">
    <source>
        <dbReference type="SMART" id="SM00928"/>
    </source>
</evidence>
<evidence type="ECO:0000256" key="6">
    <source>
        <dbReference type="ARBA" id="ARBA00022630"/>
    </source>
</evidence>
<evidence type="ECO:0000256" key="1">
    <source>
        <dbReference type="ARBA" id="ARBA00001917"/>
    </source>
</evidence>
<evidence type="ECO:0000256" key="13">
    <source>
        <dbReference type="ARBA" id="ARBA00023027"/>
    </source>
</evidence>
<sequence>MFEPVLLKNATRDNAWQLDVYQANGGYEAWRKVLNSYKPADVIGQVKASNLRGRGGAGFPTGLKWSFIPADSPSQRYLCCNADEGEPGTFKDKFLMEQDPHQLLEGMAIAAYAIGAHRAYIYLRYEFRLALERLQKAIDSAREQGLLGANILGSGFDLEIYIHRNAGAYICGEETALLQSLEGYRGEPRLKPPFPAIKGYCASPTVVNNVETLACIPSIFTNGAEWFAAIGPEKSPGPKLYCLSGQVNKPGLYELPMGVSLRELIEVHGRGCREGYQLKAVIPGGVSAPMLPADQVDIAMDFDTLAAAGSMLGSAGVIVMDNSASIVEVTKRTMEFFSHESCGKCSPCREGTLWAVKILRRFADGTATQDDLSQLHSLCENIAGNSFCALADGAIMALRAALKHFESEFTERIDARATLKSEGSIDHD</sequence>
<evidence type="ECO:0000313" key="18">
    <source>
        <dbReference type="Proteomes" id="UP000186905"/>
    </source>
</evidence>
<dbReference type="InterPro" id="IPR011537">
    <property type="entry name" value="NADH-UbQ_OxRdtase_suF"/>
</dbReference>
<dbReference type="SUPFAM" id="SSF142019">
    <property type="entry name" value="Nqo1 FMN-binding domain-like"/>
    <property type="match status" value="1"/>
</dbReference>
<dbReference type="Pfam" id="PF01512">
    <property type="entry name" value="Complex1_51K"/>
    <property type="match status" value="1"/>
</dbReference>
<dbReference type="Gene3D" id="3.10.20.600">
    <property type="match status" value="1"/>
</dbReference>
<keyword evidence="10" id="KW-1278">Translocase</keyword>
<dbReference type="OrthoDB" id="9805533at2"/>
<dbReference type="PANTHER" id="PTHR43578">
    <property type="entry name" value="NADH-QUINONE OXIDOREDUCTASE SUBUNIT F"/>
    <property type="match status" value="1"/>
</dbReference>
<comment type="function">
    <text evidence="15">NDH-1 shuttles electrons from NADH, via FMN and iron-sulfur (Fe-S) centers, to quinones in the respiratory chain.</text>
</comment>
<organism evidence="17 18">
    <name type="scientific">Photobacterium proteolyticum</name>
    <dbReference type="NCBI Taxonomy" id="1903952"/>
    <lineage>
        <taxon>Bacteria</taxon>
        <taxon>Pseudomonadati</taxon>
        <taxon>Pseudomonadota</taxon>
        <taxon>Gammaproteobacteria</taxon>
        <taxon>Vibrionales</taxon>
        <taxon>Vibrionaceae</taxon>
        <taxon>Photobacterium</taxon>
    </lineage>
</organism>
<evidence type="ECO:0000256" key="2">
    <source>
        <dbReference type="ARBA" id="ARBA00001966"/>
    </source>
</evidence>
<dbReference type="PANTHER" id="PTHR43578:SF3">
    <property type="entry name" value="NADH-QUINONE OXIDOREDUCTASE SUBUNIT F"/>
    <property type="match status" value="1"/>
</dbReference>
<evidence type="ECO:0000256" key="8">
    <source>
        <dbReference type="ARBA" id="ARBA00022719"/>
    </source>
</evidence>
<dbReference type="PROSITE" id="PS00645">
    <property type="entry name" value="COMPLEX1_51K_2"/>
    <property type="match status" value="1"/>
</dbReference>
<dbReference type="RefSeq" id="WP_075767236.1">
    <property type="nucleotide sequence ID" value="NZ_MJIL01000092.1"/>
</dbReference>
<dbReference type="SUPFAM" id="SSF140490">
    <property type="entry name" value="Nqo1C-terminal domain-like"/>
    <property type="match status" value="1"/>
</dbReference>
<evidence type="ECO:0000256" key="5">
    <source>
        <dbReference type="ARBA" id="ARBA00022485"/>
    </source>
</evidence>
<comment type="cofactor">
    <cofactor evidence="2 15">
        <name>[4Fe-4S] cluster</name>
        <dbReference type="ChEBI" id="CHEBI:49883"/>
    </cofactor>
</comment>
<comment type="cofactor">
    <cofactor evidence="1 15">
        <name>FMN</name>
        <dbReference type="ChEBI" id="CHEBI:58210"/>
    </cofactor>
</comment>
<dbReference type="SUPFAM" id="SSF142984">
    <property type="entry name" value="Nqo1 middle domain-like"/>
    <property type="match status" value="1"/>
</dbReference>
<keyword evidence="11 15" id="KW-0408">Iron</keyword>
<evidence type="ECO:0000256" key="15">
    <source>
        <dbReference type="RuleBase" id="RU364066"/>
    </source>
</evidence>
<comment type="catalytic activity">
    <reaction evidence="14 15">
        <text>a quinone + NADH + 5 H(+)(in) = a quinol + NAD(+) + 4 H(+)(out)</text>
        <dbReference type="Rhea" id="RHEA:57888"/>
        <dbReference type="ChEBI" id="CHEBI:15378"/>
        <dbReference type="ChEBI" id="CHEBI:24646"/>
        <dbReference type="ChEBI" id="CHEBI:57540"/>
        <dbReference type="ChEBI" id="CHEBI:57945"/>
        <dbReference type="ChEBI" id="CHEBI:132124"/>
    </reaction>
</comment>
<dbReference type="STRING" id="1903952.BIT28_24910"/>
<dbReference type="InterPro" id="IPR037225">
    <property type="entry name" value="Nuo51_FMN-bd_sf"/>
</dbReference>
<dbReference type="FunFam" id="3.10.20.600:FF:000003">
    <property type="entry name" value="NADH-quinone oxidoreductase subunit F"/>
    <property type="match status" value="1"/>
</dbReference>
<dbReference type="Gene3D" id="6.10.250.1450">
    <property type="match status" value="1"/>
</dbReference>
<dbReference type="InterPro" id="IPR001949">
    <property type="entry name" value="NADH-UbQ_OxRdtase_51kDa_CS"/>
</dbReference>
<keyword evidence="8 15" id="KW-0874">Quinone</keyword>
<evidence type="ECO:0000256" key="10">
    <source>
        <dbReference type="ARBA" id="ARBA00022967"/>
    </source>
</evidence>
<dbReference type="GO" id="GO:0010181">
    <property type="term" value="F:FMN binding"/>
    <property type="evidence" value="ECO:0007669"/>
    <property type="project" value="InterPro"/>
</dbReference>
<evidence type="ECO:0000256" key="11">
    <source>
        <dbReference type="ARBA" id="ARBA00023004"/>
    </source>
</evidence>
<dbReference type="FunFam" id="1.20.1440.230:FF:000001">
    <property type="entry name" value="Mitochondrial NADH dehydrogenase flavoprotein 1"/>
    <property type="match status" value="1"/>
</dbReference>
<dbReference type="GO" id="GO:0051287">
    <property type="term" value="F:NAD binding"/>
    <property type="evidence" value="ECO:0007669"/>
    <property type="project" value="UniProtKB-UniRule"/>
</dbReference>
<dbReference type="FunFam" id="3.40.50.11540:FF:000001">
    <property type="entry name" value="NADH dehydrogenase [ubiquinone] flavoprotein 1, mitochondrial"/>
    <property type="match status" value="1"/>
</dbReference>
<dbReference type="InterPro" id="IPR011538">
    <property type="entry name" value="Nuo51_FMN-bd"/>
</dbReference>
<dbReference type="NCBIfam" id="NF010120">
    <property type="entry name" value="PRK13596.1"/>
    <property type="match status" value="1"/>
</dbReference>
<gene>
    <name evidence="17" type="ORF">BIT28_24910</name>
</gene>
<feature type="domain" description="NADH-ubiquinone oxidoreductase 51kDa subunit iron-sulphur binding" evidence="16">
    <location>
        <begin position="327"/>
        <end position="372"/>
    </location>
</feature>
<dbReference type="InterPro" id="IPR054765">
    <property type="entry name" value="SLBB_dom"/>
</dbReference>
<dbReference type="Proteomes" id="UP000186905">
    <property type="component" value="Unassembled WGS sequence"/>
</dbReference>
<keyword evidence="12 15" id="KW-0411">Iron-sulfur</keyword>
<keyword evidence="6 15" id="KW-0285">Flavoprotein</keyword>
<protein>
    <recommendedName>
        <fullName evidence="4 15">NADH-quinone oxidoreductase subunit F</fullName>
        <ecNumber evidence="15">7.1.1.-</ecNumber>
    </recommendedName>
</protein>
<dbReference type="Gene3D" id="1.20.1440.230">
    <property type="entry name" value="NADH-ubiquinone oxidoreductase 51kDa subunit, iron-sulphur binding domain"/>
    <property type="match status" value="1"/>
</dbReference>